<sequence length="117" mass="12710">MKALIISFLVWRRCSTYGFGIQSPSGCRPIYAIKETIPTGRIFLDIGFGQDTSSKNHSQALTPSPPLKIPLSIPQAPQDLNIFDNATNISENCLKLRVGGPANTSADAKITRHGLEI</sequence>
<evidence type="ECO:0000313" key="3">
    <source>
        <dbReference type="Proteomes" id="UP000053617"/>
    </source>
</evidence>
<dbReference type="Proteomes" id="UP000053617">
    <property type="component" value="Unassembled WGS sequence"/>
</dbReference>
<evidence type="ECO:0008006" key="4">
    <source>
        <dbReference type="Google" id="ProtNLM"/>
    </source>
</evidence>
<keyword evidence="3" id="KW-1185">Reference proteome</keyword>
<feature type="chain" id="PRO_5002253407" description="Carboxylesterase type B domain-containing protein" evidence="1">
    <location>
        <begin position="19"/>
        <end position="117"/>
    </location>
</feature>
<evidence type="ECO:0000313" key="2">
    <source>
        <dbReference type="EMBL" id="KIX06762.1"/>
    </source>
</evidence>
<dbReference type="RefSeq" id="XP_013273898.1">
    <property type="nucleotide sequence ID" value="XM_013418444.1"/>
</dbReference>
<name>A0A0D2FWU6_9EURO</name>
<accession>A0A0D2FWU6</accession>
<proteinExistence type="predicted"/>
<dbReference type="VEuPathDB" id="FungiDB:Z518_04738"/>
<dbReference type="AlphaFoldDB" id="A0A0D2FWU6"/>
<dbReference type="HOGENOM" id="CLU_2086108_0_0_1"/>
<keyword evidence="1" id="KW-0732">Signal</keyword>
<gene>
    <name evidence="2" type="ORF">Z518_04738</name>
</gene>
<evidence type="ECO:0000256" key="1">
    <source>
        <dbReference type="SAM" id="SignalP"/>
    </source>
</evidence>
<protein>
    <recommendedName>
        <fullName evidence="4">Carboxylesterase type B domain-containing protein</fullName>
    </recommendedName>
</protein>
<feature type="signal peptide" evidence="1">
    <location>
        <begin position="1"/>
        <end position="18"/>
    </location>
</feature>
<organism evidence="2 3">
    <name type="scientific">Rhinocladiella mackenziei CBS 650.93</name>
    <dbReference type="NCBI Taxonomy" id="1442369"/>
    <lineage>
        <taxon>Eukaryota</taxon>
        <taxon>Fungi</taxon>
        <taxon>Dikarya</taxon>
        <taxon>Ascomycota</taxon>
        <taxon>Pezizomycotina</taxon>
        <taxon>Eurotiomycetes</taxon>
        <taxon>Chaetothyriomycetidae</taxon>
        <taxon>Chaetothyriales</taxon>
        <taxon>Herpotrichiellaceae</taxon>
        <taxon>Rhinocladiella</taxon>
    </lineage>
</organism>
<dbReference type="EMBL" id="KN847477">
    <property type="protein sequence ID" value="KIX06762.1"/>
    <property type="molecule type" value="Genomic_DNA"/>
</dbReference>
<reference evidence="2 3" key="1">
    <citation type="submission" date="2015-01" db="EMBL/GenBank/DDBJ databases">
        <title>The Genome Sequence of Rhinocladiella mackenzie CBS 650.93.</title>
        <authorList>
            <consortium name="The Broad Institute Genomics Platform"/>
            <person name="Cuomo C."/>
            <person name="de Hoog S."/>
            <person name="Gorbushina A."/>
            <person name="Stielow B."/>
            <person name="Teixiera M."/>
            <person name="Abouelleil A."/>
            <person name="Chapman S.B."/>
            <person name="Priest M."/>
            <person name="Young S.K."/>
            <person name="Wortman J."/>
            <person name="Nusbaum C."/>
            <person name="Birren B."/>
        </authorList>
    </citation>
    <scope>NUCLEOTIDE SEQUENCE [LARGE SCALE GENOMIC DNA]</scope>
    <source>
        <strain evidence="2 3">CBS 650.93</strain>
    </source>
</reference>
<dbReference type="GeneID" id="25292809"/>